<dbReference type="GO" id="GO:0005524">
    <property type="term" value="F:ATP binding"/>
    <property type="evidence" value="ECO:0007669"/>
    <property type="project" value="UniProtKB-UniRule"/>
</dbReference>
<dbReference type="GO" id="GO:0003723">
    <property type="term" value="F:RNA binding"/>
    <property type="evidence" value="ECO:0007669"/>
    <property type="project" value="UniProtKB-UniRule"/>
</dbReference>
<reference evidence="9" key="1">
    <citation type="submission" date="2022-10" db="EMBL/GenBank/DDBJ databases">
        <title>Adaptive evolution leads to modifications in subtelomeric GC content in a zoonotic Cryptosporidium species.</title>
        <authorList>
            <person name="Li J."/>
            <person name="Feng Y."/>
            <person name="Xiao L."/>
        </authorList>
    </citation>
    <scope>NUCLEOTIDE SEQUENCE</scope>
    <source>
        <strain evidence="9">33844</strain>
    </source>
</reference>
<dbReference type="AlphaFoldDB" id="A0A9D5DEZ7"/>
<dbReference type="SMART" id="SM00490">
    <property type="entry name" value="HELICc"/>
    <property type="match status" value="1"/>
</dbReference>
<comment type="caution">
    <text evidence="9">The sequence shown here is derived from an EMBL/GenBank/DDBJ whole genome shotgun (WGS) entry which is preliminary data.</text>
</comment>
<keyword evidence="2 5" id="KW-0378">Hydrolase</keyword>
<protein>
    <recommendedName>
        <fullName evidence="5">ATP-dependent RNA helicase</fullName>
        <ecNumber evidence="5">3.6.4.13</ecNumber>
    </recommendedName>
</protein>
<keyword evidence="5 9" id="KW-0347">Helicase</keyword>
<evidence type="ECO:0000256" key="3">
    <source>
        <dbReference type="ARBA" id="ARBA00022840"/>
    </source>
</evidence>
<dbReference type="Gene3D" id="3.40.50.300">
    <property type="entry name" value="P-loop containing nucleotide triphosphate hydrolases"/>
    <property type="match status" value="2"/>
</dbReference>
<dbReference type="Pfam" id="PF00270">
    <property type="entry name" value="DEAD"/>
    <property type="match status" value="1"/>
</dbReference>
<dbReference type="InterPro" id="IPR027417">
    <property type="entry name" value="P-loop_NTPase"/>
</dbReference>
<proteinExistence type="inferred from homology"/>
<evidence type="ECO:0000256" key="1">
    <source>
        <dbReference type="ARBA" id="ARBA00022741"/>
    </source>
</evidence>
<dbReference type="GO" id="GO:0016787">
    <property type="term" value="F:hydrolase activity"/>
    <property type="evidence" value="ECO:0007669"/>
    <property type="project" value="UniProtKB-KW"/>
</dbReference>
<dbReference type="PROSITE" id="PS51194">
    <property type="entry name" value="HELICASE_CTER"/>
    <property type="match status" value="1"/>
</dbReference>
<dbReference type="PANTHER" id="PTHR24031">
    <property type="entry name" value="RNA HELICASE"/>
    <property type="match status" value="1"/>
</dbReference>
<feature type="domain" description="Helicase ATP-binding" evidence="7">
    <location>
        <begin position="69"/>
        <end position="269"/>
    </location>
</feature>
<comment type="catalytic activity">
    <reaction evidence="5">
        <text>ATP + H2O = ADP + phosphate + H(+)</text>
        <dbReference type="Rhea" id="RHEA:13065"/>
        <dbReference type="ChEBI" id="CHEBI:15377"/>
        <dbReference type="ChEBI" id="CHEBI:15378"/>
        <dbReference type="ChEBI" id="CHEBI:30616"/>
        <dbReference type="ChEBI" id="CHEBI:43474"/>
        <dbReference type="ChEBI" id="CHEBI:456216"/>
        <dbReference type="EC" id="3.6.4.13"/>
    </reaction>
</comment>
<evidence type="ECO:0000256" key="5">
    <source>
        <dbReference type="RuleBase" id="RU365068"/>
    </source>
</evidence>
<evidence type="ECO:0000256" key="2">
    <source>
        <dbReference type="ARBA" id="ARBA00022801"/>
    </source>
</evidence>
<dbReference type="SUPFAM" id="SSF52540">
    <property type="entry name" value="P-loop containing nucleoside triphosphate hydrolases"/>
    <property type="match status" value="1"/>
</dbReference>
<dbReference type="Proteomes" id="UP001067231">
    <property type="component" value="Unassembled WGS sequence"/>
</dbReference>
<dbReference type="OrthoDB" id="3370at2759"/>
<gene>
    <name evidence="9" type="ORF">OJ253_3507</name>
</gene>
<dbReference type="InterPro" id="IPR001650">
    <property type="entry name" value="Helicase_C-like"/>
</dbReference>
<sequence length="523" mass="59968">MIDIPTWTKRWVQINQLDNTDIEEGSDERLIKGLHKNIRKGLRGIEGFAGFFPIQQKVIPYILQGMNHDANSYYSSDICVSVPTGEGKTLCYVIPIANYLYRRAYPCLSALVLVPTRELANQVKSVFSVFTRVNRGRFPIKVTTLTGQQSFSNEMQQLSTIHPDIIISTPGRLCEHYNQLVLSQDRQGIPEIFQNVHFIIVDEVDRLLSQPYNDWTSIINDISKYVVSQENNGELGLGRRTPVRVLLSATISNSPYKLKQLSLTRPIYFISSVTGESNVPSRMCQKYIKVANKRFKPETLVCLIYQLLLDKGQRRNLGKLVPEGQKSEVKGIPKTYKGYFKAVVFCSSKETTSNLTKYLQTEFSRADRTDLWFVVHNRDVPSDEGTRAPVFPPMDQGDSSENGPRRLQVEEFSSLLLQKERNLLMRKFNRNEFNILVCSDILARGIDISDIDIVINYDVPSNIKTYIHRAGRTARAGKVGYTYTMVETSQMRHFFKLVSSKYKNVHKQTMFIRILKQRHSKPE</sequence>
<comment type="function">
    <text evidence="5">RNA helicase.</text>
</comment>
<dbReference type="InterPro" id="IPR014001">
    <property type="entry name" value="Helicase_ATP-bd"/>
</dbReference>
<evidence type="ECO:0000256" key="6">
    <source>
        <dbReference type="SAM" id="MobiDB-lite"/>
    </source>
</evidence>
<dbReference type="EC" id="3.6.4.13" evidence="5"/>
<feature type="domain" description="Helicase C-terminal" evidence="8">
    <location>
        <begin position="331"/>
        <end position="513"/>
    </location>
</feature>
<evidence type="ECO:0000256" key="4">
    <source>
        <dbReference type="ARBA" id="ARBA00022884"/>
    </source>
</evidence>
<accession>A0A9D5DEZ7</accession>
<name>A0A9D5DEZ7_9CRYT</name>
<keyword evidence="3 5" id="KW-0067">ATP-binding</keyword>
<dbReference type="PROSITE" id="PS51192">
    <property type="entry name" value="HELICASE_ATP_BIND_1"/>
    <property type="match status" value="1"/>
</dbReference>
<organism evidence="9">
    <name type="scientific">Cryptosporidium canis</name>
    <dbReference type="NCBI Taxonomy" id="195482"/>
    <lineage>
        <taxon>Eukaryota</taxon>
        <taxon>Sar</taxon>
        <taxon>Alveolata</taxon>
        <taxon>Apicomplexa</taxon>
        <taxon>Conoidasida</taxon>
        <taxon>Coccidia</taxon>
        <taxon>Eucoccidiorida</taxon>
        <taxon>Eimeriorina</taxon>
        <taxon>Cryptosporidiidae</taxon>
        <taxon>Cryptosporidium</taxon>
    </lineage>
</organism>
<comment type="similarity">
    <text evidence="5">Belongs to the DEAD box helicase family.</text>
</comment>
<comment type="domain">
    <text evidence="5">The Q motif is unique to and characteristic of the DEAD box family of RNA helicases and controls ATP binding and hydrolysis.</text>
</comment>
<evidence type="ECO:0000259" key="7">
    <source>
        <dbReference type="PROSITE" id="PS51192"/>
    </source>
</evidence>
<evidence type="ECO:0000259" key="8">
    <source>
        <dbReference type="PROSITE" id="PS51194"/>
    </source>
</evidence>
<keyword evidence="4 5" id="KW-0694">RNA-binding</keyword>
<dbReference type="EMBL" id="JAPCXC010000121">
    <property type="protein sequence ID" value="KAJ1604745.1"/>
    <property type="molecule type" value="Genomic_DNA"/>
</dbReference>
<dbReference type="GO" id="GO:0003724">
    <property type="term" value="F:RNA helicase activity"/>
    <property type="evidence" value="ECO:0007669"/>
    <property type="project" value="UniProtKB-EC"/>
</dbReference>
<evidence type="ECO:0000313" key="9">
    <source>
        <dbReference type="EMBL" id="KAJ1604745.1"/>
    </source>
</evidence>
<dbReference type="InterPro" id="IPR011545">
    <property type="entry name" value="DEAD/DEAH_box_helicase_dom"/>
</dbReference>
<feature type="region of interest" description="Disordered" evidence="6">
    <location>
        <begin position="382"/>
        <end position="404"/>
    </location>
</feature>
<dbReference type="SMART" id="SM00487">
    <property type="entry name" value="DEXDc"/>
    <property type="match status" value="1"/>
</dbReference>
<keyword evidence="1 5" id="KW-0547">Nucleotide-binding</keyword>
<dbReference type="Pfam" id="PF00271">
    <property type="entry name" value="Helicase_C"/>
    <property type="match status" value="1"/>
</dbReference>